<comment type="caution">
    <text evidence="9">The sequence shown here is derived from an EMBL/GenBank/DDBJ whole genome shotgun (WGS) entry which is preliminary data.</text>
</comment>
<evidence type="ECO:0000313" key="10">
    <source>
        <dbReference type="Proteomes" id="UP001500582"/>
    </source>
</evidence>
<accession>A0ABP8FWA9</accession>
<feature type="transmembrane region" description="Helical" evidence="6">
    <location>
        <begin position="20"/>
        <end position="41"/>
    </location>
</feature>
<feature type="transmembrane region" description="Helical" evidence="6">
    <location>
        <begin position="760"/>
        <end position="791"/>
    </location>
</feature>
<feature type="domain" description="MacB-like periplasmic core" evidence="8">
    <location>
        <begin position="21"/>
        <end position="244"/>
    </location>
</feature>
<evidence type="ECO:0000256" key="2">
    <source>
        <dbReference type="ARBA" id="ARBA00022475"/>
    </source>
</evidence>
<dbReference type="PANTHER" id="PTHR30572">
    <property type="entry name" value="MEMBRANE COMPONENT OF TRANSPORTER-RELATED"/>
    <property type="match status" value="1"/>
</dbReference>
<evidence type="ECO:0000256" key="1">
    <source>
        <dbReference type="ARBA" id="ARBA00004651"/>
    </source>
</evidence>
<dbReference type="Pfam" id="PF02687">
    <property type="entry name" value="FtsX"/>
    <property type="match status" value="2"/>
</dbReference>
<reference evidence="10" key="1">
    <citation type="journal article" date="2019" name="Int. J. Syst. Evol. Microbiol.">
        <title>The Global Catalogue of Microorganisms (GCM) 10K type strain sequencing project: providing services to taxonomists for standard genome sequencing and annotation.</title>
        <authorList>
            <consortium name="The Broad Institute Genomics Platform"/>
            <consortium name="The Broad Institute Genome Sequencing Center for Infectious Disease"/>
            <person name="Wu L."/>
            <person name="Ma J."/>
        </authorList>
    </citation>
    <scope>NUCLEOTIDE SEQUENCE [LARGE SCALE GENOMIC DNA]</scope>
    <source>
        <strain evidence="10">JCM 17705</strain>
    </source>
</reference>
<comment type="subcellular location">
    <subcellularLocation>
        <location evidence="1">Cell membrane</location>
        <topology evidence="1">Multi-pass membrane protein</topology>
    </subcellularLocation>
</comment>
<feature type="transmembrane region" description="Helical" evidence="6">
    <location>
        <begin position="331"/>
        <end position="363"/>
    </location>
</feature>
<feature type="transmembrane region" description="Helical" evidence="6">
    <location>
        <begin position="681"/>
        <end position="703"/>
    </location>
</feature>
<feature type="transmembrane region" description="Helical" evidence="6">
    <location>
        <begin position="286"/>
        <end position="310"/>
    </location>
</feature>
<protein>
    <submittedName>
        <fullName evidence="9">ABC transporter permease</fullName>
    </submittedName>
</protein>
<dbReference type="InterPro" id="IPR025857">
    <property type="entry name" value="MacB_PCD"/>
</dbReference>
<keyword evidence="10" id="KW-1185">Reference proteome</keyword>
<evidence type="ECO:0000313" key="9">
    <source>
        <dbReference type="EMBL" id="GAA4312340.1"/>
    </source>
</evidence>
<keyword evidence="5 6" id="KW-0472">Membrane</keyword>
<organism evidence="9 10">
    <name type="scientific">Mucilaginibacter gynuensis</name>
    <dbReference type="NCBI Taxonomy" id="1302236"/>
    <lineage>
        <taxon>Bacteria</taxon>
        <taxon>Pseudomonadati</taxon>
        <taxon>Bacteroidota</taxon>
        <taxon>Sphingobacteriia</taxon>
        <taxon>Sphingobacteriales</taxon>
        <taxon>Sphingobacteriaceae</taxon>
        <taxon>Mucilaginibacter</taxon>
    </lineage>
</organism>
<dbReference type="InterPro" id="IPR003838">
    <property type="entry name" value="ABC3_permease_C"/>
</dbReference>
<feature type="transmembrane region" description="Helical" evidence="6">
    <location>
        <begin position="383"/>
        <end position="407"/>
    </location>
</feature>
<sequence>MFKNYLKTALRNLSRHKINAAINITGLAVGFAAFLLIFLVVEYEQSFDRFHAKKDRIYRIGRVGKNADKNGYRTGVPVPVTAALRAEVSQVKNAAAIQGYGEVQIVVPGDGNTGFKKFKEMHGVFFAEPRFFQMFDFAMIDGDFKTALSEPNMALLTKATAIKYFGDWKGVIGKPLKMEGHMVKVAGVLEDPPLNTDFPLKVVLPYIPIAKNNAQNWSGINDNNYCFVELASVSTPEQLERSLADFTKRHIQPVDKGYDLSLQPLTEIHYDARYGNFTGRTFSKNLIWALNLIGLFLVVVACVNFINLTVAQAINRGREVGVRKVLGGSRLQLVLQFLGETGVTSLFAFVMSLLIVAFCLPAVNNLLDIHLSVSTLYSGRLILLMLCSLVLVSLISGLYPALVLSGYKPVVVLKGGAAGSDQKAGVLFRRGLVVFQFVIAQVLIIGTLVVTSQMDYFNNADMGFRKDAVIYANFPNDSTSRTKIDYLRGELQRIPGVNKVSMSMYTPTAGADGWATGLQTEGNKTDKLDMIVNMKIADPDFFSVYNLPIVAGRIYFPADTMREYVVNEAVISKLGIRNVNDAIGKRINVGGRTLPIVGVVKNFHNNSLSDPIEPIVLTTAKRQYSLASMQIDLGKAKSVSAAMEKLWNSAFPEYTFEYHFMDQTIADFYKQESQLSQLYKIFSGIAIFISCLGLYGLISFMAVQRKKEIGIRKVLGAPVKNIVILLSKEFTLLIVLAFSVASPLAWFFMHKWLEGYSFHITIGISFFAVTMLFSICIAWLTVGYTAINAALENPVKSLRSQ</sequence>
<evidence type="ECO:0000259" key="8">
    <source>
        <dbReference type="Pfam" id="PF12704"/>
    </source>
</evidence>
<feature type="domain" description="ABC3 transporter permease C-terminal" evidence="7">
    <location>
        <begin position="681"/>
        <end position="790"/>
    </location>
</feature>
<dbReference type="RefSeq" id="WP_345209676.1">
    <property type="nucleotide sequence ID" value="NZ_BAABFT010000002.1"/>
</dbReference>
<keyword evidence="3 6" id="KW-0812">Transmembrane</keyword>
<dbReference type="InterPro" id="IPR050250">
    <property type="entry name" value="Macrolide_Exporter_MacB"/>
</dbReference>
<feature type="transmembrane region" description="Helical" evidence="6">
    <location>
        <begin position="730"/>
        <end position="748"/>
    </location>
</feature>
<evidence type="ECO:0000256" key="6">
    <source>
        <dbReference type="SAM" id="Phobius"/>
    </source>
</evidence>
<dbReference type="EMBL" id="BAABFT010000002">
    <property type="protein sequence ID" value="GAA4312340.1"/>
    <property type="molecule type" value="Genomic_DNA"/>
</dbReference>
<dbReference type="PANTHER" id="PTHR30572:SF18">
    <property type="entry name" value="ABC-TYPE MACROLIDE FAMILY EXPORT SYSTEM PERMEASE COMPONENT 2"/>
    <property type="match status" value="1"/>
</dbReference>
<gene>
    <name evidence="9" type="ORF">GCM10023149_07660</name>
</gene>
<dbReference type="Pfam" id="PF12704">
    <property type="entry name" value="MacB_PCD"/>
    <property type="match status" value="2"/>
</dbReference>
<evidence type="ECO:0000256" key="5">
    <source>
        <dbReference type="ARBA" id="ARBA00023136"/>
    </source>
</evidence>
<feature type="domain" description="MacB-like periplasmic core" evidence="8">
    <location>
        <begin position="444"/>
        <end position="645"/>
    </location>
</feature>
<keyword evidence="4 6" id="KW-1133">Transmembrane helix</keyword>
<evidence type="ECO:0000256" key="4">
    <source>
        <dbReference type="ARBA" id="ARBA00022989"/>
    </source>
</evidence>
<evidence type="ECO:0000259" key="7">
    <source>
        <dbReference type="Pfam" id="PF02687"/>
    </source>
</evidence>
<dbReference type="Proteomes" id="UP001500582">
    <property type="component" value="Unassembled WGS sequence"/>
</dbReference>
<keyword evidence="2" id="KW-1003">Cell membrane</keyword>
<proteinExistence type="predicted"/>
<evidence type="ECO:0000256" key="3">
    <source>
        <dbReference type="ARBA" id="ARBA00022692"/>
    </source>
</evidence>
<name>A0ABP8FWA9_9SPHI</name>
<feature type="transmembrane region" description="Helical" evidence="6">
    <location>
        <begin position="427"/>
        <end position="450"/>
    </location>
</feature>
<feature type="domain" description="ABC3 transporter permease C-terminal" evidence="7">
    <location>
        <begin position="292"/>
        <end position="406"/>
    </location>
</feature>